<name>A0A2A2JB31_9BILA</name>
<feature type="transmembrane region" description="Helical" evidence="1">
    <location>
        <begin position="89"/>
        <end position="109"/>
    </location>
</feature>
<keyword evidence="3" id="KW-1185">Reference proteome</keyword>
<evidence type="ECO:0000313" key="3">
    <source>
        <dbReference type="Proteomes" id="UP000218231"/>
    </source>
</evidence>
<gene>
    <name evidence="2" type="ORF">WR25_12835</name>
</gene>
<comment type="caution">
    <text evidence="2">The sequence shown here is derived from an EMBL/GenBank/DDBJ whole genome shotgun (WGS) entry which is preliminary data.</text>
</comment>
<dbReference type="Proteomes" id="UP000218231">
    <property type="component" value="Unassembled WGS sequence"/>
</dbReference>
<evidence type="ECO:0000256" key="1">
    <source>
        <dbReference type="SAM" id="Phobius"/>
    </source>
</evidence>
<accession>A0A2A2JB31</accession>
<keyword evidence="1" id="KW-0812">Transmembrane</keyword>
<proteinExistence type="predicted"/>
<dbReference type="AlphaFoldDB" id="A0A2A2JB31"/>
<reference evidence="2 3" key="1">
    <citation type="journal article" date="2017" name="Curr. Biol.">
        <title>Genome architecture and evolution of a unichromosomal asexual nematode.</title>
        <authorList>
            <person name="Fradin H."/>
            <person name="Zegar C."/>
            <person name="Gutwein M."/>
            <person name="Lucas J."/>
            <person name="Kovtun M."/>
            <person name="Corcoran D."/>
            <person name="Baugh L.R."/>
            <person name="Kiontke K."/>
            <person name="Gunsalus K."/>
            <person name="Fitch D.H."/>
            <person name="Piano F."/>
        </authorList>
    </citation>
    <scope>NUCLEOTIDE SEQUENCE [LARGE SCALE GENOMIC DNA]</scope>
    <source>
        <strain evidence="2">PF1309</strain>
    </source>
</reference>
<protein>
    <submittedName>
        <fullName evidence="2">Uncharacterized protein</fullName>
    </submittedName>
</protein>
<evidence type="ECO:0000313" key="2">
    <source>
        <dbReference type="EMBL" id="PAV58990.1"/>
    </source>
</evidence>
<dbReference type="EMBL" id="LIAE01010546">
    <property type="protein sequence ID" value="PAV58990.1"/>
    <property type="molecule type" value="Genomic_DNA"/>
</dbReference>
<organism evidence="2 3">
    <name type="scientific">Diploscapter pachys</name>
    <dbReference type="NCBI Taxonomy" id="2018661"/>
    <lineage>
        <taxon>Eukaryota</taxon>
        <taxon>Metazoa</taxon>
        <taxon>Ecdysozoa</taxon>
        <taxon>Nematoda</taxon>
        <taxon>Chromadorea</taxon>
        <taxon>Rhabditida</taxon>
        <taxon>Rhabditina</taxon>
        <taxon>Rhabditomorpha</taxon>
        <taxon>Rhabditoidea</taxon>
        <taxon>Rhabditidae</taxon>
        <taxon>Diploscapter</taxon>
    </lineage>
</organism>
<keyword evidence="1" id="KW-1133">Transmembrane helix</keyword>
<sequence>MVHRVPRQQASTLRSSGIISFQASESTYPRGFGLYYDGTVRRDGWMEAQIISFQHCQLGSTTIQHGQQSWKRKQRHRNRSWTYLERHTALIVAILSTEMMNFAILLLLFKYSNACLTTPDMDLPPVQPTTYTDLFWQLRKLSKNRYRYDGIHPFDNDDLHNTWLHVVNIDYNDHIDTYNHVHINIHNVHNDHNNYIHHNNNYYT</sequence>
<keyword evidence="1" id="KW-0472">Membrane</keyword>